<sequence length="403" mass="45107">MASTTYTIRSLDVPEPTPTGLESMVFHVPFIDDVPARLLQRYRDLRAEREMEEESHYEAESVKLVLEAYQEEALRTEREEWAVRAISLFHAVVEGNKDTLRHVEVVLPTGGMAEPLNLFAPLKYVTELESLSVQWPMRGYTPLHLLLIPQFAHVLENTSFLSAYAHFTDDLISLLESHAATLARLRISLPQSTTRMPFALTSLDPARFPALPHLALLDLTHWSPSVPALTALLTPARLPRLRHLILDHGAEWPATDYDPDEEVDDDYDPDAPTPEVYSWAGLAAHLAGEGRGRLESVCGALLDTRFSYGGAARLRADGLRRLLGLQDDAGIRICTAWPVEYALQEKRAEEKPEDGADDDDLYTHVPGCGHLAYPEGQRPTTGLWTAEGEEQRSGQNMLGKPWY</sequence>
<protein>
    <submittedName>
        <fullName evidence="2">Uncharacterized protein</fullName>
    </submittedName>
</protein>
<evidence type="ECO:0000313" key="2">
    <source>
        <dbReference type="EMBL" id="CAK5266460.1"/>
    </source>
</evidence>
<organism evidence="2 3">
    <name type="scientific">Mycena citricolor</name>
    <dbReference type="NCBI Taxonomy" id="2018698"/>
    <lineage>
        <taxon>Eukaryota</taxon>
        <taxon>Fungi</taxon>
        <taxon>Dikarya</taxon>
        <taxon>Basidiomycota</taxon>
        <taxon>Agaricomycotina</taxon>
        <taxon>Agaricomycetes</taxon>
        <taxon>Agaricomycetidae</taxon>
        <taxon>Agaricales</taxon>
        <taxon>Marasmiineae</taxon>
        <taxon>Mycenaceae</taxon>
        <taxon>Mycena</taxon>
    </lineage>
</organism>
<keyword evidence="3" id="KW-1185">Reference proteome</keyword>
<evidence type="ECO:0000313" key="3">
    <source>
        <dbReference type="Proteomes" id="UP001295794"/>
    </source>
</evidence>
<dbReference type="Proteomes" id="UP001295794">
    <property type="component" value="Unassembled WGS sequence"/>
</dbReference>
<gene>
    <name evidence="2" type="ORF">MYCIT1_LOCUS8207</name>
</gene>
<dbReference type="EMBL" id="CAVNYO010000109">
    <property type="protein sequence ID" value="CAK5266460.1"/>
    <property type="molecule type" value="Genomic_DNA"/>
</dbReference>
<feature type="region of interest" description="Disordered" evidence="1">
    <location>
        <begin position="375"/>
        <end position="403"/>
    </location>
</feature>
<dbReference type="AlphaFoldDB" id="A0AAD2H0J3"/>
<proteinExistence type="predicted"/>
<evidence type="ECO:0000256" key="1">
    <source>
        <dbReference type="SAM" id="MobiDB-lite"/>
    </source>
</evidence>
<name>A0AAD2H0J3_9AGAR</name>
<comment type="caution">
    <text evidence="2">The sequence shown here is derived from an EMBL/GenBank/DDBJ whole genome shotgun (WGS) entry which is preliminary data.</text>
</comment>
<reference evidence="2" key="1">
    <citation type="submission" date="2023-11" db="EMBL/GenBank/DDBJ databases">
        <authorList>
            <person name="De Vega J J."/>
            <person name="De Vega J J."/>
        </authorList>
    </citation>
    <scope>NUCLEOTIDE SEQUENCE</scope>
</reference>
<accession>A0AAD2H0J3</accession>